<reference evidence="1 2" key="1">
    <citation type="submission" date="2024-02" db="EMBL/GenBank/DDBJ databases">
        <authorList>
            <person name="Chen Y."/>
            <person name="Shah S."/>
            <person name="Dougan E. K."/>
            <person name="Thang M."/>
            <person name="Chan C."/>
        </authorList>
    </citation>
    <scope>NUCLEOTIDE SEQUENCE [LARGE SCALE GENOMIC DNA]</scope>
</reference>
<dbReference type="EMBL" id="CAXAMM010004514">
    <property type="protein sequence ID" value="CAK9003850.1"/>
    <property type="molecule type" value="Genomic_DNA"/>
</dbReference>
<gene>
    <name evidence="1" type="ORF">SCF082_LOCUS7931</name>
</gene>
<name>A0ABP0IR53_9DINO</name>
<comment type="caution">
    <text evidence="1">The sequence shown here is derived from an EMBL/GenBank/DDBJ whole genome shotgun (WGS) entry which is preliminary data.</text>
</comment>
<keyword evidence="2" id="KW-1185">Reference proteome</keyword>
<protein>
    <submittedName>
        <fullName evidence="1">Uncharacterized protein</fullName>
    </submittedName>
</protein>
<evidence type="ECO:0000313" key="2">
    <source>
        <dbReference type="Proteomes" id="UP001642464"/>
    </source>
</evidence>
<accession>A0ABP0IR53</accession>
<evidence type="ECO:0000313" key="1">
    <source>
        <dbReference type="EMBL" id="CAK9003850.1"/>
    </source>
</evidence>
<sequence length="117" mass="13030">MLQWTPALDVLRMLQVWRQQEDDRATGYKPCGTCQTTGLSPELLKTYSRAGPRRRVMARLRKTKCDEDGRAKIKRAMTNALAEVEAKFAAAEGRDAVILRAPEAAKIPEPSGTWIGS</sequence>
<organism evidence="1 2">
    <name type="scientific">Durusdinium trenchii</name>
    <dbReference type="NCBI Taxonomy" id="1381693"/>
    <lineage>
        <taxon>Eukaryota</taxon>
        <taxon>Sar</taxon>
        <taxon>Alveolata</taxon>
        <taxon>Dinophyceae</taxon>
        <taxon>Suessiales</taxon>
        <taxon>Symbiodiniaceae</taxon>
        <taxon>Durusdinium</taxon>
    </lineage>
</organism>
<proteinExistence type="predicted"/>
<dbReference type="Proteomes" id="UP001642464">
    <property type="component" value="Unassembled WGS sequence"/>
</dbReference>